<keyword evidence="2" id="KW-0812">Transmembrane</keyword>
<dbReference type="EnsemblMetazoa" id="XM_038011247.1">
    <property type="protein sequence ID" value="XP_037867175.1"/>
    <property type="gene ID" value="LOC101740399"/>
</dbReference>
<accession>A0A8R2DJJ5</accession>
<keyword evidence="4" id="KW-1185">Reference proteome</keyword>
<dbReference type="EnsemblMetazoa" id="XM_021346456.2">
    <property type="protein sequence ID" value="XP_021202131.1"/>
    <property type="gene ID" value="LOC101740399"/>
</dbReference>
<reference evidence="3" key="2">
    <citation type="submission" date="2022-06" db="UniProtKB">
        <authorList>
            <consortium name="EnsemblMetazoa"/>
        </authorList>
    </citation>
    <scope>IDENTIFICATION</scope>
    <source>
        <strain evidence="3">p50T (Dazao)</strain>
    </source>
</reference>
<evidence type="ECO:0000313" key="4">
    <source>
        <dbReference type="Proteomes" id="UP000005204"/>
    </source>
</evidence>
<evidence type="ECO:0000313" key="3">
    <source>
        <dbReference type="EnsemblMetazoa" id="XP_021202131.1"/>
    </source>
</evidence>
<feature type="compositionally biased region" description="Acidic residues" evidence="1">
    <location>
        <begin position="118"/>
        <end position="134"/>
    </location>
</feature>
<dbReference type="AlphaFoldDB" id="A0A8R2DJJ5"/>
<evidence type="ECO:0000256" key="2">
    <source>
        <dbReference type="SAM" id="Phobius"/>
    </source>
</evidence>
<evidence type="ECO:0000256" key="1">
    <source>
        <dbReference type="SAM" id="MobiDB-lite"/>
    </source>
</evidence>
<proteinExistence type="predicted"/>
<keyword evidence="2" id="KW-1133">Transmembrane helix</keyword>
<dbReference type="EnsemblMetazoa" id="XM_038011250.1">
    <property type="protein sequence ID" value="XP_037867178.1"/>
    <property type="gene ID" value="LOC101740399"/>
</dbReference>
<dbReference type="EnsemblMetazoa" id="XM_038011249.1">
    <property type="protein sequence ID" value="XP_037867177.1"/>
    <property type="gene ID" value="LOC101740399"/>
</dbReference>
<keyword evidence="2" id="KW-0472">Membrane</keyword>
<protein>
    <submittedName>
        <fullName evidence="3">Uncharacterized protein</fullName>
    </submittedName>
</protein>
<reference evidence="4" key="1">
    <citation type="journal article" date="2008" name="Insect Biochem. Mol. Biol.">
        <title>The genome of a lepidopteran model insect, the silkworm Bombyx mori.</title>
        <authorList>
            <consortium name="International Silkworm Genome Consortium"/>
        </authorList>
    </citation>
    <scope>NUCLEOTIDE SEQUENCE [LARGE SCALE GENOMIC DNA]</scope>
    <source>
        <strain evidence="4">p50T</strain>
    </source>
</reference>
<organism evidence="3 4">
    <name type="scientific">Bombyx mori</name>
    <name type="common">Silk moth</name>
    <dbReference type="NCBI Taxonomy" id="7091"/>
    <lineage>
        <taxon>Eukaryota</taxon>
        <taxon>Metazoa</taxon>
        <taxon>Ecdysozoa</taxon>
        <taxon>Arthropoda</taxon>
        <taxon>Hexapoda</taxon>
        <taxon>Insecta</taxon>
        <taxon>Pterygota</taxon>
        <taxon>Neoptera</taxon>
        <taxon>Endopterygota</taxon>
        <taxon>Lepidoptera</taxon>
        <taxon>Glossata</taxon>
        <taxon>Ditrysia</taxon>
        <taxon>Bombycoidea</taxon>
        <taxon>Bombycidae</taxon>
        <taxon>Bombycinae</taxon>
        <taxon>Bombyx</taxon>
    </lineage>
</organism>
<sequence length="134" mass="14718">MAETSGIIIFMLWYIGIAYNYYVERINKRISSTSLSYDSGDEANDTRVPYEQKSDEGNILDEIFTIVPDSESPVVNKMMNSVEFSDVNFIPASGGSTVPASETISIAADDSASHQEFDVEEVEPDVVDVDESSA</sequence>
<name>A0A8R2DJJ5_BOMMO</name>
<feature type="region of interest" description="Disordered" evidence="1">
    <location>
        <begin position="110"/>
        <end position="134"/>
    </location>
</feature>
<dbReference type="Proteomes" id="UP000005204">
    <property type="component" value="Unassembled WGS sequence"/>
</dbReference>
<feature type="transmembrane region" description="Helical" evidence="2">
    <location>
        <begin position="6"/>
        <end position="23"/>
    </location>
</feature>
<dbReference type="EnsemblMetazoa" id="XM_038011246.1">
    <property type="protein sequence ID" value="XP_037867174.1"/>
    <property type="gene ID" value="LOC101740399"/>
</dbReference>